<accession>A0ABR7RN34</accession>
<dbReference type="CDD" id="cd06267">
    <property type="entry name" value="PBP1_LacI_sugar_binding-like"/>
    <property type="match status" value="1"/>
</dbReference>
<dbReference type="GO" id="GO:0003677">
    <property type="term" value="F:DNA binding"/>
    <property type="evidence" value="ECO:0007669"/>
    <property type="project" value="UniProtKB-KW"/>
</dbReference>
<evidence type="ECO:0000256" key="2">
    <source>
        <dbReference type="ARBA" id="ARBA00023125"/>
    </source>
</evidence>
<protein>
    <submittedName>
        <fullName evidence="5">LacI family DNA-binding transcriptional regulator</fullName>
    </submittedName>
</protein>
<organism evidence="5 6">
    <name type="scientific">Teichococcus aerophilus</name>
    <dbReference type="NCBI Taxonomy" id="1224513"/>
    <lineage>
        <taxon>Bacteria</taxon>
        <taxon>Pseudomonadati</taxon>
        <taxon>Pseudomonadota</taxon>
        <taxon>Alphaproteobacteria</taxon>
        <taxon>Acetobacterales</taxon>
        <taxon>Roseomonadaceae</taxon>
        <taxon>Roseomonas</taxon>
    </lineage>
</organism>
<evidence type="ECO:0000313" key="6">
    <source>
        <dbReference type="Proteomes" id="UP000626026"/>
    </source>
</evidence>
<dbReference type="CDD" id="cd01392">
    <property type="entry name" value="HTH_LacI"/>
    <property type="match status" value="1"/>
</dbReference>
<dbReference type="InterPro" id="IPR028082">
    <property type="entry name" value="Peripla_BP_I"/>
</dbReference>
<dbReference type="InterPro" id="IPR000843">
    <property type="entry name" value="HTH_LacI"/>
</dbReference>
<dbReference type="PANTHER" id="PTHR30146">
    <property type="entry name" value="LACI-RELATED TRANSCRIPTIONAL REPRESSOR"/>
    <property type="match status" value="1"/>
</dbReference>
<dbReference type="Pfam" id="PF00532">
    <property type="entry name" value="Peripla_BP_1"/>
    <property type="match status" value="1"/>
</dbReference>
<dbReference type="PANTHER" id="PTHR30146:SF120">
    <property type="entry name" value="ALANINE RACEMASE"/>
    <property type="match status" value="1"/>
</dbReference>
<feature type="domain" description="HTH lacI-type" evidence="4">
    <location>
        <begin position="12"/>
        <end position="66"/>
    </location>
</feature>
<keyword evidence="2 5" id="KW-0238">DNA-binding</keyword>
<dbReference type="PROSITE" id="PS00356">
    <property type="entry name" value="HTH_LACI_1"/>
    <property type="match status" value="1"/>
</dbReference>
<dbReference type="RefSeq" id="WP_187784668.1">
    <property type="nucleotide sequence ID" value="NZ_JACTVA010000018.1"/>
</dbReference>
<comment type="caution">
    <text evidence="5">The sequence shown here is derived from an EMBL/GenBank/DDBJ whole genome shotgun (WGS) entry which is preliminary data.</text>
</comment>
<evidence type="ECO:0000256" key="3">
    <source>
        <dbReference type="ARBA" id="ARBA00023163"/>
    </source>
</evidence>
<proteinExistence type="predicted"/>
<keyword evidence="6" id="KW-1185">Reference proteome</keyword>
<evidence type="ECO:0000256" key="1">
    <source>
        <dbReference type="ARBA" id="ARBA00023015"/>
    </source>
</evidence>
<dbReference type="Pfam" id="PF00356">
    <property type="entry name" value="LacI"/>
    <property type="match status" value="1"/>
</dbReference>
<dbReference type="InterPro" id="IPR001761">
    <property type="entry name" value="Peripla_BP/Lac1_sug-bd_dom"/>
</dbReference>
<reference evidence="5 6" key="1">
    <citation type="journal article" date="2013" name="Int. J. Syst. Evol. Microbiol.">
        <title>Roseomonas aerophila sp. nov., isolated from air.</title>
        <authorList>
            <person name="Kim S.J."/>
            <person name="Weon H.Y."/>
            <person name="Ahn J.H."/>
            <person name="Hong S.B."/>
            <person name="Seok S.J."/>
            <person name="Whang K.S."/>
            <person name="Kwon S.W."/>
        </authorList>
    </citation>
    <scope>NUCLEOTIDE SEQUENCE [LARGE SCALE GENOMIC DNA]</scope>
    <source>
        <strain evidence="5 6">NBRC 108923</strain>
    </source>
</reference>
<keyword evidence="1" id="KW-0805">Transcription regulation</keyword>
<name>A0ABR7RN34_9PROT</name>
<gene>
    <name evidence="5" type="ORF">IBL26_11710</name>
</gene>
<dbReference type="PROSITE" id="PS50932">
    <property type="entry name" value="HTH_LACI_2"/>
    <property type="match status" value="1"/>
</dbReference>
<dbReference type="Proteomes" id="UP000626026">
    <property type="component" value="Unassembled WGS sequence"/>
</dbReference>
<sequence length="338" mass="36208">MPDDSIAIVARPRVADVARLAGVSAATVSRILNGSEMFADATRIRVQEAARQLGFQPDPAARSLRRGQGDSIALLVGDIEQGVYAGLTRHMQAALEDMGLDLLVYDLAHQEARLRRFLERAPARRLRGIVLATTDTLPEDCIGLLRGLMAQQVKVIALRQRLDQHGIASVIQDEHSAAKLATAALLRKGRMPIAFLGRISGSLMGAERCEGYRDALREAGHAVDSALIWDASYRYRAGFTATAEALQRGLAFSAILAASDELALGAIAALQDAGRSVPGDVAVIGFGDADWAAYQRPSLTSLSEHPAELSGIVRGILEGKATGLLHEVKRHLVERQSG</sequence>
<dbReference type="PRINTS" id="PR00036">
    <property type="entry name" value="HTHLACI"/>
</dbReference>
<evidence type="ECO:0000259" key="4">
    <source>
        <dbReference type="PROSITE" id="PS50932"/>
    </source>
</evidence>
<keyword evidence="3" id="KW-0804">Transcription</keyword>
<dbReference type="SUPFAM" id="SSF47413">
    <property type="entry name" value="lambda repressor-like DNA-binding domains"/>
    <property type="match status" value="1"/>
</dbReference>
<dbReference type="SUPFAM" id="SSF53822">
    <property type="entry name" value="Periplasmic binding protein-like I"/>
    <property type="match status" value="1"/>
</dbReference>
<dbReference type="InterPro" id="IPR010982">
    <property type="entry name" value="Lambda_DNA-bd_dom_sf"/>
</dbReference>
<dbReference type="Gene3D" id="3.40.50.2300">
    <property type="match status" value="2"/>
</dbReference>
<evidence type="ECO:0000313" key="5">
    <source>
        <dbReference type="EMBL" id="MBC9207502.1"/>
    </source>
</evidence>
<dbReference type="EMBL" id="JACTVA010000018">
    <property type="protein sequence ID" value="MBC9207502.1"/>
    <property type="molecule type" value="Genomic_DNA"/>
</dbReference>
<dbReference type="Gene3D" id="1.10.260.40">
    <property type="entry name" value="lambda repressor-like DNA-binding domains"/>
    <property type="match status" value="1"/>
</dbReference>
<dbReference type="SMART" id="SM00354">
    <property type="entry name" value="HTH_LACI"/>
    <property type="match status" value="1"/>
</dbReference>